<dbReference type="HOGENOM" id="CLU_3036129_0_0_1"/>
<dbReference type="AlphaFoldDB" id="M1C492"/>
<protein>
    <submittedName>
        <fullName evidence="1">Uncharacterized protein</fullName>
    </submittedName>
</protein>
<evidence type="ECO:0000313" key="2">
    <source>
        <dbReference type="Proteomes" id="UP000011115"/>
    </source>
</evidence>
<evidence type="ECO:0000313" key="1">
    <source>
        <dbReference type="EnsemblPlants" id="PGSC0003DMT400059447"/>
    </source>
</evidence>
<dbReference type="PaxDb" id="4113-PGSC0003DMT400059447"/>
<accession>M1C492</accession>
<dbReference type="EnsemblPlants" id="PGSC0003DMT400059447">
    <property type="protein sequence ID" value="PGSC0003DMT400059447"/>
    <property type="gene ID" value="PGSC0003DMG400023097"/>
</dbReference>
<organism evidence="1 2">
    <name type="scientific">Solanum tuberosum</name>
    <name type="common">Potato</name>
    <dbReference type="NCBI Taxonomy" id="4113"/>
    <lineage>
        <taxon>Eukaryota</taxon>
        <taxon>Viridiplantae</taxon>
        <taxon>Streptophyta</taxon>
        <taxon>Embryophyta</taxon>
        <taxon>Tracheophyta</taxon>
        <taxon>Spermatophyta</taxon>
        <taxon>Magnoliopsida</taxon>
        <taxon>eudicotyledons</taxon>
        <taxon>Gunneridae</taxon>
        <taxon>Pentapetalae</taxon>
        <taxon>asterids</taxon>
        <taxon>lamiids</taxon>
        <taxon>Solanales</taxon>
        <taxon>Solanaceae</taxon>
        <taxon>Solanoideae</taxon>
        <taxon>Solaneae</taxon>
        <taxon>Solanum</taxon>
    </lineage>
</organism>
<dbReference type="Gramene" id="PGSC0003DMT400059447">
    <property type="protein sequence ID" value="PGSC0003DMT400059447"/>
    <property type="gene ID" value="PGSC0003DMG400023097"/>
</dbReference>
<proteinExistence type="predicted"/>
<dbReference type="InParanoid" id="M1C492"/>
<keyword evidence="2" id="KW-1185">Reference proteome</keyword>
<reference evidence="1" key="2">
    <citation type="submission" date="2015-06" db="UniProtKB">
        <authorList>
            <consortium name="EnsemblPlants"/>
        </authorList>
    </citation>
    <scope>IDENTIFICATION</scope>
    <source>
        <strain evidence="1">DM1-3 516 R44</strain>
    </source>
</reference>
<reference evidence="2" key="1">
    <citation type="journal article" date="2011" name="Nature">
        <title>Genome sequence and analysis of the tuber crop potato.</title>
        <authorList>
            <consortium name="The Potato Genome Sequencing Consortium"/>
        </authorList>
    </citation>
    <scope>NUCLEOTIDE SEQUENCE [LARGE SCALE GENOMIC DNA]</scope>
    <source>
        <strain evidence="2">cv. DM1-3 516 R44</strain>
    </source>
</reference>
<sequence length="55" mass="6413">MDDPLLNGLFDQDLPTITHTPPLPYMPRRNLVFFPFPGKNQNPKIFFNQTNRLKG</sequence>
<dbReference type="Proteomes" id="UP000011115">
    <property type="component" value="Unassembled WGS sequence"/>
</dbReference>
<name>M1C492_SOLTU</name>